<dbReference type="AlphaFoldDB" id="A0A251TLT9"/>
<name>A0A251TLT9_HELAN</name>
<dbReference type="Proteomes" id="UP000215914">
    <property type="component" value="Chromosome 10"/>
</dbReference>
<evidence type="ECO:0000313" key="3">
    <source>
        <dbReference type="Proteomes" id="UP000215914"/>
    </source>
</evidence>
<reference evidence="1 3" key="1">
    <citation type="journal article" date="2017" name="Nature">
        <title>The sunflower genome provides insights into oil metabolism, flowering and Asterid evolution.</title>
        <authorList>
            <person name="Badouin H."/>
            <person name="Gouzy J."/>
            <person name="Grassa C.J."/>
            <person name="Murat F."/>
            <person name="Staton S.E."/>
            <person name="Cottret L."/>
            <person name="Lelandais-Briere C."/>
            <person name="Owens G.L."/>
            <person name="Carrere S."/>
            <person name="Mayjonade B."/>
            <person name="Legrand L."/>
            <person name="Gill N."/>
            <person name="Kane N.C."/>
            <person name="Bowers J.E."/>
            <person name="Hubner S."/>
            <person name="Bellec A."/>
            <person name="Berard A."/>
            <person name="Berges H."/>
            <person name="Blanchet N."/>
            <person name="Boniface M.C."/>
            <person name="Brunel D."/>
            <person name="Catrice O."/>
            <person name="Chaidir N."/>
            <person name="Claudel C."/>
            <person name="Donnadieu C."/>
            <person name="Faraut T."/>
            <person name="Fievet G."/>
            <person name="Helmstetter N."/>
            <person name="King M."/>
            <person name="Knapp S.J."/>
            <person name="Lai Z."/>
            <person name="Le Paslier M.C."/>
            <person name="Lippi Y."/>
            <person name="Lorenzon L."/>
            <person name="Mandel J.R."/>
            <person name="Marage G."/>
            <person name="Marchand G."/>
            <person name="Marquand E."/>
            <person name="Bret-Mestries E."/>
            <person name="Morien E."/>
            <person name="Nambeesan S."/>
            <person name="Nguyen T."/>
            <person name="Pegot-Espagnet P."/>
            <person name="Pouilly N."/>
            <person name="Raftis F."/>
            <person name="Sallet E."/>
            <person name="Schiex T."/>
            <person name="Thomas J."/>
            <person name="Vandecasteele C."/>
            <person name="Vares D."/>
            <person name="Vear F."/>
            <person name="Vautrin S."/>
            <person name="Crespi M."/>
            <person name="Mangin B."/>
            <person name="Burke J.M."/>
            <person name="Salse J."/>
            <person name="Munos S."/>
            <person name="Vincourt P."/>
            <person name="Rieseberg L.H."/>
            <person name="Langlade N.B."/>
        </authorList>
    </citation>
    <scope>NUCLEOTIDE SEQUENCE [LARGE SCALE GENOMIC DNA]</scope>
    <source>
        <strain evidence="3">cv. SF193</strain>
        <tissue evidence="1">Leaves</tissue>
    </source>
</reference>
<dbReference type="InParanoid" id="A0A251TLT9"/>
<reference evidence="1" key="3">
    <citation type="submission" date="2020-06" db="EMBL/GenBank/DDBJ databases">
        <title>Helianthus annuus Genome sequencing and assembly Release 2.</title>
        <authorList>
            <person name="Gouzy J."/>
            <person name="Langlade N."/>
            <person name="Munos S."/>
        </authorList>
    </citation>
    <scope>NUCLEOTIDE SEQUENCE</scope>
    <source>
        <tissue evidence="1">Leaves</tissue>
    </source>
</reference>
<reference evidence="2" key="2">
    <citation type="submission" date="2017-02" db="EMBL/GenBank/DDBJ databases">
        <title>Sunflower complete genome.</title>
        <authorList>
            <person name="Langlade N."/>
            <person name="Munos S."/>
        </authorList>
    </citation>
    <scope>NUCLEOTIDE SEQUENCE [LARGE SCALE GENOMIC DNA]</scope>
    <source>
        <tissue evidence="2">Leaves</tissue>
    </source>
</reference>
<dbReference type="EMBL" id="MNCJ02000325">
    <property type="protein sequence ID" value="KAF5787309.1"/>
    <property type="molecule type" value="Genomic_DNA"/>
</dbReference>
<sequence>MFSITYLFKTYQPLYPSIGTSKMKISRDIQKITMHVIEKLDHVLHFPFDFASTQQAEVVCIHQLSDDVNIVVSEELSN</sequence>
<organism evidence="2 3">
    <name type="scientific">Helianthus annuus</name>
    <name type="common">Common sunflower</name>
    <dbReference type="NCBI Taxonomy" id="4232"/>
    <lineage>
        <taxon>Eukaryota</taxon>
        <taxon>Viridiplantae</taxon>
        <taxon>Streptophyta</taxon>
        <taxon>Embryophyta</taxon>
        <taxon>Tracheophyta</taxon>
        <taxon>Spermatophyta</taxon>
        <taxon>Magnoliopsida</taxon>
        <taxon>eudicotyledons</taxon>
        <taxon>Gunneridae</taxon>
        <taxon>Pentapetalae</taxon>
        <taxon>asterids</taxon>
        <taxon>campanulids</taxon>
        <taxon>Asterales</taxon>
        <taxon>Asteraceae</taxon>
        <taxon>Asteroideae</taxon>
        <taxon>Heliantheae alliance</taxon>
        <taxon>Heliantheae</taxon>
        <taxon>Helianthus</taxon>
    </lineage>
</organism>
<proteinExistence type="predicted"/>
<dbReference type="Gramene" id="mRNA:HanXRQr2_Chr10g0451291">
    <property type="protein sequence ID" value="mRNA:HanXRQr2_Chr10g0451291"/>
    <property type="gene ID" value="HanXRQr2_Chr10g0451291"/>
</dbReference>
<accession>A0A251TLT9</accession>
<keyword evidence="3" id="KW-1185">Reference proteome</keyword>
<protein>
    <submittedName>
        <fullName evidence="2">Uncharacterized protein</fullName>
    </submittedName>
</protein>
<gene>
    <name evidence="2" type="ORF">HannXRQ_Chr10g0305881</name>
    <name evidence="1" type="ORF">HanXRQr2_Chr10g0451291</name>
</gene>
<evidence type="ECO:0000313" key="2">
    <source>
        <dbReference type="EMBL" id="OTG12088.1"/>
    </source>
</evidence>
<dbReference type="EMBL" id="CM007899">
    <property type="protein sequence ID" value="OTG12088.1"/>
    <property type="molecule type" value="Genomic_DNA"/>
</dbReference>
<evidence type="ECO:0000313" key="1">
    <source>
        <dbReference type="EMBL" id="KAF5787309.1"/>
    </source>
</evidence>